<reference evidence="2" key="2">
    <citation type="journal article" date="2021" name="PeerJ">
        <title>Extensive microbial diversity within the chicken gut microbiome revealed by metagenomics and culture.</title>
        <authorList>
            <person name="Gilroy R."/>
            <person name="Ravi A."/>
            <person name="Getino M."/>
            <person name="Pursley I."/>
            <person name="Horton D.L."/>
            <person name="Alikhan N.F."/>
            <person name="Baker D."/>
            <person name="Gharbi K."/>
            <person name="Hall N."/>
            <person name="Watson M."/>
            <person name="Adriaenssens E.M."/>
            <person name="Foster-Nyarko E."/>
            <person name="Jarju S."/>
            <person name="Secka A."/>
            <person name="Antonio M."/>
            <person name="Oren A."/>
            <person name="Chaudhuri R.R."/>
            <person name="La Ragione R."/>
            <person name="Hildebrand F."/>
            <person name="Pallen M.J."/>
        </authorList>
    </citation>
    <scope>NUCLEOTIDE SEQUENCE</scope>
    <source>
        <strain evidence="2">ChiHile30-977</strain>
    </source>
</reference>
<reference evidence="2" key="1">
    <citation type="submission" date="2020-10" db="EMBL/GenBank/DDBJ databases">
        <authorList>
            <person name="Gilroy R."/>
        </authorList>
    </citation>
    <scope>NUCLEOTIDE SEQUENCE</scope>
    <source>
        <strain evidence="2">ChiHile30-977</strain>
    </source>
</reference>
<dbReference type="AlphaFoldDB" id="A0A9D0YX66"/>
<sequence length="72" mass="8018">MDILFMETIGINTGFPLLSWKGMGRISSEEKSKENQEKTKRKSKEYALPAPAAGDDESAKGLRPPRALPWVL</sequence>
<organism evidence="2 3">
    <name type="scientific">Candidatus Avichristensenella intestinipullorum</name>
    <dbReference type="NCBI Taxonomy" id="2840693"/>
    <lineage>
        <taxon>Bacteria</taxon>
        <taxon>Bacillati</taxon>
        <taxon>Bacillota</taxon>
        <taxon>Clostridia</taxon>
        <taxon>Candidatus Avichristensenella</taxon>
    </lineage>
</organism>
<name>A0A9D0YX66_9FIRM</name>
<evidence type="ECO:0000256" key="1">
    <source>
        <dbReference type="SAM" id="MobiDB-lite"/>
    </source>
</evidence>
<feature type="region of interest" description="Disordered" evidence="1">
    <location>
        <begin position="26"/>
        <end position="72"/>
    </location>
</feature>
<dbReference type="EMBL" id="DVFI01000137">
    <property type="protein sequence ID" value="HIQ63881.1"/>
    <property type="molecule type" value="Genomic_DNA"/>
</dbReference>
<dbReference type="Proteomes" id="UP000886819">
    <property type="component" value="Unassembled WGS sequence"/>
</dbReference>
<evidence type="ECO:0000313" key="2">
    <source>
        <dbReference type="EMBL" id="HIQ63881.1"/>
    </source>
</evidence>
<feature type="compositionally biased region" description="Basic and acidic residues" evidence="1">
    <location>
        <begin position="27"/>
        <end position="38"/>
    </location>
</feature>
<gene>
    <name evidence="2" type="ORF">IAA66_09925</name>
</gene>
<protein>
    <submittedName>
        <fullName evidence="2">Uncharacterized protein</fullName>
    </submittedName>
</protein>
<proteinExistence type="predicted"/>
<evidence type="ECO:0000313" key="3">
    <source>
        <dbReference type="Proteomes" id="UP000886819"/>
    </source>
</evidence>
<accession>A0A9D0YX66</accession>
<comment type="caution">
    <text evidence="2">The sequence shown here is derived from an EMBL/GenBank/DDBJ whole genome shotgun (WGS) entry which is preliminary data.</text>
</comment>